<evidence type="ECO:0000313" key="6">
    <source>
        <dbReference type="Proteomes" id="UP000095342"/>
    </source>
</evidence>
<dbReference type="SUPFAM" id="SSF53163">
    <property type="entry name" value="HybD-like"/>
    <property type="match status" value="1"/>
</dbReference>
<evidence type="ECO:0000313" key="5">
    <source>
        <dbReference type="EMBL" id="AOV16565.1"/>
    </source>
</evidence>
<keyword evidence="6" id="KW-1185">Reference proteome</keyword>
<comment type="similarity">
    <text evidence="1">Belongs to the peptidase A31 family.</text>
</comment>
<dbReference type="GO" id="GO:0016485">
    <property type="term" value="P:protein processing"/>
    <property type="evidence" value="ECO:0007669"/>
    <property type="project" value="TreeGrafter"/>
</dbReference>
<evidence type="ECO:0000256" key="3">
    <source>
        <dbReference type="ARBA" id="ARBA00022750"/>
    </source>
</evidence>
<dbReference type="GO" id="GO:0008047">
    <property type="term" value="F:enzyme activator activity"/>
    <property type="evidence" value="ECO:0007669"/>
    <property type="project" value="InterPro"/>
</dbReference>
<keyword evidence="4" id="KW-0378">Hydrolase</keyword>
<dbReference type="RefSeq" id="WP_070072156.1">
    <property type="nucleotide sequence ID" value="NZ_CP017448.1"/>
</dbReference>
<evidence type="ECO:0000256" key="1">
    <source>
        <dbReference type="ARBA" id="ARBA00006814"/>
    </source>
</evidence>
<dbReference type="PANTHER" id="PTHR30302">
    <property type="entry name" value="HYDROGENASE 1 MATURATION PROTEASE"/>
    <property type="match status" value="1"/>
</dbReference>
<dbReference type="Pfam" id="PF01750">
    <property type="entry name" value="HycI"/>
    <property type="match status" value="1"/>
</dbReference>
<sequence length="161" mass="16804">MTSRVLVLGLGNTLLGDEGIGVYAARELERTCSTLPHVDCLDGGTLSFTLAGPIADCDRLIVIDAAELHASPGSVCVFENEAMDRYVGAGGKRSVHEVSLADLLSMACLTDELPAHRALIGIQPECVDWADVATAAGQRGIAEACALAQALIARWEQADAA</sequence>
<keyword evidence="2" id="KW-0645">Protease</keyword>
<accession>A0A1D8K6F4</accession>
<dbReference type="InterPro" id="IPR000671">
    <property type="entry name" value="Peptidase_A31"/>
</dbReference>
<dbReference type="Proteomes" id="UP000095342">
    <property type="component" value="Chromosome"/>
</dbReference>
<dbReference type="CDD" id="cd06062">
    <property type="entry name" value="H2MP_MemB-H2up"/>
    <property type="match status" value="1"/>
</dbReference>
<dbReference type="KEGG" id="aaeo:BJI67_05315"/>
<dbReference type="InterPro" id="IPR023430">
    <property type="entry name" value="Pept_HybD-like_dom_sf"/>
</dbReference>
<dbReference type="EMBL" id="CP017448">
    <property type="protein sequence ID" value="AOV16565.1"/>
    <property type="molecule type" value="Genomic_DNA"/>
</dbReference>
<dbReference type="GO" id="GO:0004190">
    <property type="term" value="F:aspartic-type endopeptidase activity"/>
    <property type="evidence" value="ECO:0007669"/>
    <property type="project" value="UniProtKB-KW"/>
</dbReference>
<dbReference type="PANTHER" id="PTHR30302:SF1">
    <property type="entry name" value="HYDROGENASE 2 MATURATION PROTEASE"/>
    <property type="match status" value="1"/>
</dbReference>
<name>A0A1D8K6F4_9GAMM</name>
<keyword evidence="3" id="KW-0064">Aspartyl protease</keyword>
<organism evidence="5 6">
    <name type="scientific">Acidihalobacter aeolianus</name>
    <dbReference type="NCBI Taxonomy" id="2792603"/>
    <lineage>
        <taxon>Bacteria</taxon>
        <taxon>Pseudomonadati</taxon>
        <taxon>Pseudomonadota</taxon>
        <taxon>Gammaproteobacteria</taxon>
        <taxon>Chromatiales</taxon>
        <taxon>Ectothiorhodospiraceae</taxon>
        <taxon>Acidihalobacter</taxon>
    </lineage>
</organism>
<reference evidence="5 6" key="1">
    <citation type="submission" date="2016-09" db="EMBL/GenBank/DDBJ databases">
        <title>Acidihalobacter prosperus V6 (DSM14174).</title>
        <authorList>
            <person name="Khaleque H.N."/>
            <person name="Ramsay J.P."/>
            <person name="Murphy R.J.T."/>
            <person name="Kaksonen A.H."/>
            <person name="Boxall N.J."/>
            <person name="Watkin E.L.J."/>
        </authorList>
    </citation>
    <scope>NUCLEOTIDE SEQUENCE [LARGE SCALE GENOMIC DNA]</scope>
    <source>
        <strain evidence="5 6">V6</strain>
    </source>
</reference>
<dbReference type="AlphaFoldDB" id="A0A1D8K6F4"/>
<evidence type="ECO:0000256" key="4">
    <source>
        <dbReference type="ARBA" id="ARBA00022801"/>
    </source>
</evidence>
<gene>
    <name evidence="5" type="ORF">BJI67_05315</name>
</gene>
<dbReference type="PRINTS" id="PR00446">
    <property type="entry name" value="HYDRGNUPTAKE"/>
</dbReference>
<dbReference type="NCBIfam" id="TIGR00072">
    <property type="entry name" value="hydrog_prot"/>
    <property type="match status" value="1"/>
</dbReference>
<proteinExistence type="inferred from homology"/>
<evidence type="ECO:0000256" key="2">
    <source>
        <dbReference type="ARBA" id="ARBA00022670"/>
    </source>
</evidence>
<protein>
    <submittedName>
        <fullName evidence="5">Peptidase M52</fullName>
    </submittedName>
</protein>
<dbReference type="Gene3D" id="3.40.50.1450">
    <property type="entry name" value="HybD-like"/>
    <property type="match status" value="1"/>
</dbReference>